<keyword evidence="9" id="KW-0072">Autophagy</keyword>
<comment type="similarity">
    <text evidence="4">Belongs to the ATG27 family.</text>
</comment>
<dbReference type="InterPro" id="IPR044865">
    <property type="entry name" value="MRH_dom"/>
</dbReference>
<keyword evidence="12 15" id="KW-0472">Membrane</keyword>
<protein>
    <recommendedName>
        <fullName evidence="5">Autophagy-related protein 27</fullName>
    </recommendedName>
</protein>
<accession>A0ABQ9X5P3</accession>
<evidence type="ECO:0000256" key="7">
    <source>
        <dbReference type="ARBA" id="ARBA00022729"/>
    </source>
</evidence>
<evidence type="ECO:0000256" key="13">
    <source>
        <dbReference type="ARBA" id="ARBA00023157"/>
    </source>
</evidence>
<evidence type="ECO:0000256" key="1">
    <source>
        <dbReference type="ARBA" id="ARBA00004304"/>
    </source>
</evidence>
<evidence type="ECO:0000256" key="15">
    <source>
        <dbReference type="SAM" id="Phobius"/>
    </source>
</evidence>
<comment type="caution">
    <text evidence="17">The sequence shown here is derived from an EMBL/GenBank/DDBJ whole genome shotgun (WGS) entry which is preliminary data.</text>
</comment>
<keyword evidence="18" id="KW-1185">Reference proteome</keyword>
<keyword evidence="7" id="KW-0732">Signal</keyword>
<organism evidence="17 18">
    <name type="scientific">Blattamonas nauphoetae</name>
    <dbReference type="NCBI Taxonomy" id="2049346"/>
    <lineage>
        <taxon>Eukaryota</taxon>
        <taxon>Metamonada</taxon>
        <taxon>Preaxostyla</taxon>
        <taxon>Oxymonadida</taxon>
        <taxon>Blattamonas</taxon>
    </lineage>
</organism>
<evidence type="ECO:0000313" key="18">
    <source>
        <dbReference type="Proteomes" id="UP001281761"/>
    </source>
</evidence>
<evidence type="ECO:0000256" key="10">
    <source>
        <dbReference type="ARBA" id="ARBA00023034"/>
    </source>
</evidence>
<evidence type="ECO:0000256" key="8">
    <source>
        <dbReference type="ARBA" id="ARBA00022989"/>
    </source>
</evidence>
<dbReference type="PANTHER" id="PTHR15071:SF0">
    <property type="entry name" value="MANNOSE 6-PHOSPHATE RECEPTOR-LIKE PROTEIN 1"/>
    <property type="match status" value="1"/>
</dbReference>
<evidence type="ECO:0000256" key="6">
    <source>
        <dbReference type="ARBA" id="ARBA00022692"/>
    </source>
</evidence>
<dbReference type="PANTHER" id="PTHR15071">
    <property type="entry name" value="MANNOSE-6-PHOSPHATE RECEPTOR FAMILY MEMBER"/>
    <property type="match status" value="1"/>
</dbReference>
<comment type="subcellular location">
    <subcellularLocation>
        <location evidence="2">Cytoplasmic vesicle membrane</location>
        <topology evidence="2">Single-pass type I membrane protein</topology>
    </subcellularLocation>
    <subcellularLocation>
        <location evidence="3">Golgi apparatus membrane</location>
    </subcellularLocation>
    <subcellularLocation>
        <location evidence="1">Mitochondrion membrane</location>
        <topology evidence="1">Single-pass membrane protein</topology>
    </subcellularLocation>
</comment>
<keyword evidence="13" id="KW-1015">Disulfide bond</keyword>
<evidence type="ECO:0000256" key="4">
    <source>
        <dbReference type="ARBA" id="ARBA00005363"/>
    </source>
</evidence>
<feature type="domain" description="MRH" evidence="16">
    <location>
        <begin position="7"/>
        <end position="142"/>
    </location>
</feature>
<dbReference type="InterPro" id="IPR018939">
    <property type="entry name" value="Autophagy-rel_prot_27"/>
</dbReference>
<name>A0ABQ9X5P3_9EUKA</name>
<evidence type="ECO:0000256" key="9">
    <source>
        <dbReference type="ARBA" id="ARBA00023006"/>
    </source>
</evidence>
<sequence>MIIYLALIGFVRSDVDLKRYNLKNIAQPADKPWQLKIDDDFNVTYNFRIPIPKTEWCQREDCLVAVRYHEGECECYGATGNEELNPIENNDGVSFKYNGGEQTSHLTSVIYLRCDKKNTEHSAKKDRAQLFITIPSKYGCKLPQPLGWGWIFIFVLLGAAVLFILIGIPIQCIRGKRGLDAIPFYLFWVSIPRMVSTGFKVVFAPCCQKKSGFNELD</sequence>
<evidence type="ECO:0000256" key="2">
    <source>
        <dbReference type="ARBA" id="ARBA00004358"/>
    </source>
</evidence>
<evidence type="ECO:0000313" key="17">
    <source>
        <dbReference type="EMBL" id="KAK2946644.1"/>
    </source>
</evidence>
<evidence type="ECO:0000256" key="5">
    <source>
        <dbReference type="ARBA" id="ARBA00013776"/>
    </source>
</evidence>
<evidence type="ECO:0000256" key="11">
    <source>
        <dbReference type="ARBA" id="ARBA00023128"/>
    </source>
</evidence>
<keyword evidence="14" id="KW-0968">Cytoplasmic vesicle</keyword>
<keyword evidence="6 15" id="KW-0812">Transmembrane</keyword>
<feature type="transmembrane region" description="Helical" evidence="15">
    <location>
        <begin position="147"/>
        <end position="168"/>
    </location>
</feature>
<keyword evidence="8 15" id="KW-1133">Transmembrane helix</keyword>
<proteinExistence type="inferred from homology"/>
<keyword evidence="10" id="KW-0333">Golgi apparatus</keyword>
<gene>
    <name evidence="17" type="ORF">BLNAU_18396</name>
</gene>
<evidence type="ECO:0000259" key="16">
    <source>
        <dbReference type="PROSITE" id="PS51914"/>
    </source>
</evidence>
<evidence type="ECO:0000256" key="12">
    <source>
        <dbReference type="ARBA" id="ARBA00023136"/>
    </source>
</evidence>
<dbReference type="EMBL" id="JARBJD010000222">
    <property type="protein sequence ID" value="KAK2946644.1"/>
    <property type="molecule type" value="Genomic_DNA"/>
</dbReference>
<keyword evidence="11" id="KW-0496">Mitochondrion</keyword>
<dbReference type="Proteomes" id="UP001281761">
    <property type="component" value="Unassembled WGS sequence"/>
</dbReference>
<dbReference type="Pfam" id="PF09451">
    <property type="entry name" value="ATG27"/>
    <property type="match status" value="1"/>
</dbReference>
<dbReference type="PROSITE" id="PS51914">
    <property type="entry name" value="MRH"/>
    <property type="match status" value="1"/>
</dbReference>
<evidence type="ECO:0000256" key="3">
    <source>
        <dbReference type="ARBA" id="ARBA00004394"/>
    </source>
</evidence>
<reference evidence="17 18" key="1">
    <citation type="journal article" date="2022" name="bioRxiv">
        <title>Genomics of Preaxostyla Flagellates Illuminates Evolutionary Transitions and the Path Towards Mitochondrial Loss.</title>
        <authorList>
            <person name="Novak L.V.F."/>
            <person name="Treitli S.C."/>
            <person name="Pyrih J."/>
            <person name="Halakuc P."/>
            <person name="Pipaliya S.V."/>
            <person name="Vacek V."/>
            <person name="Brzon O."/>
            <person name="Soukal P."/>
            <person name="Eme L."/>
            <person name="Dacks J.B."/>
            <person name="Karnkowska A."/>
            <person name="Elias M."/>
            <person name="Hampl V."/>
        </authorList>
    </citation>
    <scope>NUCLEOTIDE SEQUENCE [LARGE SCALE GENOMIC DNA]</scope>
    <source>
        <strain evidence="17">NAU3</strain>
        <tissue evidence="17">Gut</tissue>
    </source>
</reference>
<evidence type="ECO:0000256" key="14">
    <source>
        <dbReference type="ARBA" id="ARBA00023329"/>
    </source>
</evidence>